<proteinExistence type="predicted"/>
<accession>A0A4D4MPK9</accession>
<reference evidence="2 3" key="1">
    <citation type="submission" date="2019-04" db="EMBL/GenBank/DDBJ databases">
        <title>Draft genome sequences of Streptomyces avermitilis ATCC 31267.</title>
        <authorList>
            <person name="Komaki H."/>
            <person name="Tamura T."/>
            <person name="Hosoyama A."/>
        </authorList>
    </citation>
    <scope>NUCLEOTIDE SEQUENCE [LARGE SCALE GENOMIC DNA]</scope>
    <source>
        <strain evidence="2 3">ATCC 31267</strain>
    </source>
</reference>
<comment type="caution">
    <text evidence="2">The sequence shown here is derived from an EMBL/GenBank/DDBJ whole genome shotgun (WGS) entry which is preliminary data.</text>
</comment>
<gene>
    <name evidence="1" type="ORF">SAV14893_051170</name>
    <name evidence="2" type="ORF">SAV31267_035430</name>
</gene>
<name>A0A4D4MPK9_STRAX</name>
<evidence type="ECO:0000313" key="1">
    <source>
        <dbReference type="EMBL" id="GDY65724.1"/>
    </source>
</evidence>
<evidence type="ECO:0000313" key="4">
    <source>
        <dbReference type="Proteomes" id="UP000302139"/>
    </source>
</evidence>
<dbReference type="Proteomes" id="UP000299211">
    <property type="component" value="Unassembled WGS sequence"/>
</dbReference>
<evidence type="ECO:0000313" key="2">
    <source>
        <dbReference type="EMBL" id="GDY74058.1"/>
    </source>
</evidence>
<dbReference type="Proteomes" id="UP000302139">
    <property type="component" value="Unassembled WGS sequence"/>
</dbReference>
<dbReference type="AlphaFoldDB" id="A0A4D4MPK9"/>
<protein>
    <submittedName>
        <fullName evidence="2">Uncharacterized protein</fullName>
    </submittedName>
</protein>
<sequence>MNDDAAIAYALAEVLEPAPGEHVAFSDVFAAVRSHLLNTYGLSAPMGEVKAVVRRTGVRLGNGGESRRQHVHDVRLAP</sequence>
<dbReference type="EMBL" id="BJHY01000001">
    <property type="protein sequence ID" value="GDY74058.1"/>
    <property type="molecule type" value="Genomic_DNA"/>
</dbReference>
<reference evidence="1 4" key="2">
    <citation type="submission" date="2019-04" db="EMBL/GenBank/DDBJ databases">
        <title>Draft genome sequences of Streptomyces avermitilis NBRC 14893.</title>
        <authorList>
            <person name="Komaki H."/>
            <person name="Tamura T."/>
            <person name="Hosoyama A."/>
        </authorList>
    </citation>
    <scope>NUCLEOTIDE SEQUENCE [LARGE SCALE GENOMIC DNA]</scope>
    <source>
        <strain evidence="1 4">NBRC 14893</strain>
    </source>
</reference>
<organism evidence="2 3">
    <name type="scientific">Streptomyces avermitilis</name>
    <dbReference type="NCBI Taxonomy" id="33903"/>
    <lineage>
        <taxon>Bacteria</taxon>
        <taxon>Bacillati</taxon>
        <taxon>Actinomycetota</taxon>
        <taxon>Actinomycetes</taxon>
        <taxon>Kitasatosporales</taxon>
        <taxon>Streptomycetaceae</taxon>
        <taxon>Streptomyces</taxon>
    </lineage>
</organism>
<dbReference type="EMBL" id="BJHX01000001">
    <property type="protein sequence ID" value="GDY65724.1"/>
    <property type="molecule type" value="Genomic_DNA"/>
</dbReference>
<evidence type="ECO:0000313" key="3">
    <source>
        <dbReference type="Proteomes" id="UP000299211"/>
    </source>
</evidence>